<name>A0AAW0MLY8_9GOBI</name>
<feature type="chain" id="PRO_5044001801" evidence="3">
    <location>
        <begin position="30"/>
        <end position="328"/>
    </location>
</feature>
<protein>
    <submittedName>
        <fullName evidence="4">Uncharacterized protein</fullName>
    </submittedName>
</protein>
<keyword evidence="2" id="KW-0677">Repeat</keyword>
<dbReference type="Pfam" id="PF13855">
    <property type="entry name" value="LRR_8"/>
    <property type="match status" value="1"/>
</dbReference>
<dbReference type="Proteomes" id="UP001460270">
    <property type="component" value="Unassembled WGS sequence"/>
</dbReference>
<evidence type="ECO:0000313" key="4">
    <source>
        <dbReference type="EMBL" id="KAK7880369.1"/>
    </source>
</evidence>
<keyword evidence="1" id="KW-0433">Leucine-rich repeat</keyword>
<keyword evidence="5" id="KW-1185">Reference proteome</keyword>
<evidence type="ECO:0000256" key="3">
    <source>
        <dbReference type="SAM" id="SignalP"/>
    </source>
</evidence>
<evidence type="ECO:0000256" key="2">
    <source>
        <dbReference type="ARBA" id="ARBA00022737"/>
    </source>
</evidence>
<keyword evidence="3" id="KW-0732">Signal</keyword>
<organism evidence="4 5">
    <name type="scientific">Mugilogobius chulae</name>
    <name type="common">yellowstripe goby</name>
    <dbReference type="NCBI Taxonomy" id="88201"/>
    <lineage>
        <taxon>Eukaryota</taxon>
        <taxon>Metazoa</taxon>
        <taxon>Chordata</taxon>
        <taxon>Craniata</taxon>
        <taxon>Vertebrata</taxon>
        <taxon>Euteleostomi</taxon>
        <taxon>Actinopterygii</taxon>
        <taxon>Neopterygii</taxon>
        <taxon>Teleostei</taxon>
        <taxon>Neoteleostei</taxon>
        <taxon>Acanthomorphata</taxon>
        <taxon>Gobiaria</taxon>
        <taxon>Gobiiformes</taxon>
        <taxon>Gobioidei</taxon>
        <taxon>Gobiidae</taxon>
        <taxon>Gobionellinae</taxon>
        <taxon>Mugilogobius</taxon>
    </lineage>
</organism>
<reference evidence="5" key="1">
    <citation type="submission" date="2024-04" db="EMBL/GenBank/DDBJ databases">
        <title>Salinicola lusitanus LLJ914,a marine bacterium isolated from the Okinawa Trough.</title>
        <authorList>
            <person name="Li J."/>
        </authorList>
    </citation>
    <scope>NUCLEOTIDE SEQUENCE [LARGE SCALE GENOMIC DNA]</scope>
</reference>
<evidence type="ECO:0000313" key="5">
    <source>
        <dbReference type="Proteomes" id="UP001460270"/>
    </source>
</evidence>
<dbReference type="Gene3D" id="3.80.10.10">
    <property type="entry name" value="Ribonuclease Inhibitor"/>
    <property type="match status" value="1"/>
</dbReference>
<feature type="signal peptide" evidence="3">
    <location>
        <begin position="1"/>
        <end position="29"/>
    </location>
</feature>
<dbReference type="InterPro" id="IPR001611">
    <property type="entry name" value="Leu-rich_rpt"/>
</dbReference>
<comment type="caution">
    <text evidence="4">The sequence shown here is derived from an EMBL/GenBank/DDBJ whole genome shotgun (WGS) entry which is preliminary data.</text>
</comment>
<dbReference type="InterPro" id="IPR050333">
    <property type="entry name" value="SLRP"/>
</dbReference>
<dbReference type="SUPFAM" id="SSF52058">
    <property type="entry name" value="L domain-like"/>
    <property type="match status" value="1"/>
</dbReference>
<dbReference type="InterPro" id="IPR032675">
    <property type="entry name" value="LRR_dom_sf"/>
</dbReference>
<proteinExistence type="predicted"/>
<gene>
    <name evidence="4" type="ORF">WMY93_032999</name>
</gene>
<accession>A0AAW0MLY8</accession>
<sequence length="328" mass="37230">MIRETQSRVRMKSVFALLMCYLLCGSTLCTTASNSLTIHSHFYVIVRSYPEFPLRFLKQQRFSQYSTTTFRPSASLISANSHSFRELDLSQNKLTHLTSATFQGLSTSPSCSQLIALYFTVNELKDVAPDALHKLTRLSFLHFGFNDLTSVPLTIRNMSSLTFLSLETNSIRKLHCEDFSNLQLLTVVLESTGSSASSPALLWCARDSCSFIYHFLRVQLLYSFYLLRAFCTTERGKAVLRSTMLLCLTMFTMKSGFTESWCLSWRNVRAGNCVCTIETSNQVKPSWRTSSVHLQQQEDFVCDQPPVSAQRVVLQRDPDGQEETRTSS</sequence>
<dbReference type="PANTHER" id="PTHR45712:SF22">
    <property type="entry name" value="INSULIN-LIKE GROWTH FACTOR-BINDING PROTEIN COMPLEX ACID LABILE SUBUNIT"/>
    <property type="match status" value="1"/>
</dbReference>
<dbReference type="PANTHER" id="PTHR45712">
    <property type="entry name" value="AGAP008170-PA"/>
    <property type="match status" value="1"/>
</dbReference>
<dbReference type="InterPro" id="IPR003591">
    <property type="entry name" value="Leu-rich_rpt_typical-subtyp"/>
</dbReference>
<dbReference type="AlphaFoldDB" id="A0AAW0MLY8"/>
<dbReference type="SMART" id="SM00369">
    <property type="entry name" value="LRR_TYP"/>
    <property type="match status" value="3"/>
</dbReference>
<dbReference type="EMBL" id="JBBPFD010000108">
    <property type="protein sequence ID" value="KAK7880369.1"/>
    <property type="molecule type" value="Genomic_DNA"/>
</dbReference>
<evidence type="ECO:0000256" key="1">
    <source>
        <dbReference type="ARBA" id="ARBA00022614"/>
    </source>
</evidence>